<evidence type="ECO:0000256" key="12">
    <source>
        <dbReference type="PROSITE-ProRule" id="PRU00043"/>
    </source>
</evidence>
<feature type="region of interest" description="Disordered" evidence="13">
    <location>
        <begin position="1135"/>
        <end position="1159"/>
    </location>
</feature>
<evidence type="ECO:0000256" key="2">
    <source>
        <dbReference type="ARBA" id="ARBA00004167"/>
    </source>
</evidence>
<feature type="region of interest" description="Disordered" evidence="13">
    <location>
        <begin position="283"/>
        <end position="302"/>
    </location>
</feature>
<dbReference type="GO" id="GO:0005509">
    <property type="term" value="F:calcium ion binding"/>
    <property type="evidence" value="ECO:0007669"/>
    <property type="project" value="UniProtKB-UniRule"/>
</dbReference>
<keyword evidence="11" id="KW-0456">Lyase</keyword>
<dbReference type="InterPro" id="IPR015919">
    <property type="entry name" value="Cadherin-like_sf"/>
</dbReference>
<reference evidence="17" key="1">
    <citation type="submission" date="2016-11" db="UniProtKB">
        <authorList>
            <consortium name="WormBaseParasite"/>
        </authorList>
    </citation>
    <scope>IDENTIFICATION</scope>
</reference>
<evidence type="ECO:0000259" key="15">
    <source>
        <dbReference type="PROSITE" id="PS50268"/>
    </source>
</evidence>
<feature type="compositionally biased region" description="Low complexity" evidence="13">
    <location>
        <begin position="1138"/>
        <end position="1149"/>
    </location>
</feature>
<dbReference type="GO" id="GO:0030170">
    <property type="term" value="F:pyridoxal phosphate binding"/>
    <property type="evidence" value="ECO:0007669"/>
    <property type="project" value="InterPro"/>
</dbReference>
<comment type="cofactor">
    <cofactor evidence="1">
        <name>pyridoxal 5'-phosphate</name>
        <dbReference type="ChEBI" id="CHEBI:597326"/>
    </cofactor>
</comment>
<evidence type="ECO:0000256" key="11">
    <source>
        <dbReference type="ARBA" id="ARBA00023239"/>
    </source>
</evidence>
<comment type="similarity">
    <text evidence="3">Belongs to the group II decarboxylase family.</text>
</comment>
<dbReference type="PANTHER" id="PTHR24028">
    <property type="entry name" value="CADHERIN-87A"/>
    <property type="match status" value="1"/>
</dbReference>
<proteinExistence type="inferred from homology"/>
<dbReference type="GO" id="GO:0016831">
    <property type="term" value="F:carboxy-lyase activity"/>
    <property type="evidence" value="ECO:0007669"/>
    <property type="project" value="InterPro"/>
</dbReference>
<dbReference type="InterPro" id="IPR050174">
    <property type="entry name" value="Protocadherin/Cadherin-CA"/>
</dbReference>
<dbReference type="InterPro" id="IPR015421">
    <property type="entry name" value="PyrdxlP-dep_Trfase_major"/>
</dbReference>
<dbReference type="InterPro" id="IPR015422">
    <property type="entry name" value="PyrdxlP-dep_Trfase_small"/>
</dbReference>
<evidence type="ECO:0000256" key="8">
    <source>
        <dbReference type="ARBA" id="ARBA00022989"/>
    </source>
</evidence>
<keyword evidence="10" id="KW-0325">Glycoprotein</keyword>
<comment type="subcellular location">
    <subcellularLocation>
        <location evidence="2">Membrane</location>
        <topology evidence="2">Single-pass membrane protein</topology>
    </subcellularLocation>
</comment>
<feature type="domain" description="Cadherin" evidence="15">
    <location>
        <begin position="439"/>
        <end position="547"/>
    </location>
</feature>
<dbReference type="PROSITE" id="PS00232">
    <property type="entry name" value="CADHERIN_1"/>
    <property type="match status" value="2"/>
</dbReference>
<feature type="domain" description="Cadherin" evidence="15">
    <location>
        <begin position="327"/>
        <end position="438"/>
    </location>
</feature>
<dbReference type="SUPFAM" id="SSF53383">
    <property type="entry name" value="PLP-dependent transferases"/>
    <property type="match status" value="1"/>
</dbReference>
<dbReference type="Proteomes" id="UP000095280">
    <property type="component" value="Unplaced"/>
</dbReference>
<dbReference type="GO" id="GO:0006520">
    <property type="term" value="P:amino acid metabolic process"/>
    <property type="evidence" value="ECO:0007669"/>
    <property type="project" value="InterPro"/>
</dbReference>
<dbReference type="Pfam" id="PF00282">
    <property type="entry name" value="Pyridoxal_deC"/>
    <property type="match status" value="1"/>
</dbReference>
<keyword evidence="6 12" id="KW-0106">Calcium</keyword>
<sequence length="1219" mass="135682">NVVDFRHWGIPLSRRFRSLKVWFVIRSYGVEGLRRYIRNHCMLAKLFESQVKRDNRFELVGQVHFGLVCFRWKDSNALTQYLIRQINDSGKLHMIPATVKGQYIIRFALCSEHAKEEDVFYAWNVIKTHADEISTTIKTLNMWTKQAFRNSITKEVDIEQEEDVGDAGEGGDGGEESGTKQDSSAAAAATADDSGDTNEESVRRSLESLSTGVKVEDSDLGVGVSQEQKRLRRNSLLRMISDPYTYPGSRPGAGPAAVGRGKAKNLISSESTANSDLSVFDENVESEEAEAAETPHENNFPADKMPPMASAAPRLLLAVLSLLAGTAASISDLVIEEDQPAGTALPQLNQPLRDAGILSGSFVLFRHPYFEYDPVSKGPIRVKKLLDRDTMCQTDKLCCENLRDCQLTLTFLNSHAGTISTKTLRVTLRDANDHSPRFDQTLLRISISEETSAGFSERLPLAHDPDAEDNSVVQYDLKPNTGRFNLRPEHGMRRSISKLFLELTSSLDREEAAEYDLTLTAIDGSGRNGSMRILVSVNDSNDHYPYFMHSHDTVHVNESQRFGCVAGVSARDDDIGINAKIVYELDARQLGEEAETIQQKFRLERSTGRICLNGQLDYEERSKYELPIVAKNVVPYTRQQSLATATVTVLVVNENDEKPTLRIHYMQSGERRIFASVRENERAAGGDGQGRGLNELRAGQPTDRGQFRLHDLKEAPKAKDQYIYLLGTLTEVSLDREAFLQGVPPERANSVDVKHEVRIICRDGRNSVSGNITVQVLDENDNDPQLSVRPWSGRLSAHDSHVVEVDENVPENFRVARVVGIDLDYQENGTVGYSMRGSPMKTLESFTVLADGVIVTKKRLDREETNPPTDAFDVVVVGTDKGNPARSSTISFRLAINDQNDNPPHMESKMEFSVTENNKPGLQVGQIYVSDPDRCNRLLGGRWTGDFRFTFGEELQSTSPEQRRFFLVATESLDSERINKYEFLIIATDDDQGRGHRVTSLVTVNVIDQNDHSPKIFYPCTDDTPTAGPAQSLGQRRQLHRHHNVSWREATGYTIVKVNAKDDDRQKTTNGRFLFSLEPGQLFSIDQESGEVKVAARMKQRDMGKHRVRVTVRDSGLPTSLSASCEFFITVDASQPHSRSGGSSGDRLSGAGGSGGTHFRGGVGNNGNSGFSFFQMHDASILVAVAAFIFLLLIATVLLLCYARHWHNTPEFLPDLLLL</sequence>
<evidence type="ECO:0000256" key="5">
    <source>
        <dbReference type="ARBA" id="ARBA00022737"/>
    </source>
</evidence>
<feature type="region of interest" description="Disordered" evidence="13">
    <location>
        <begin position="154"/>
        <end position="213"/>
    </location>
</feature>
<dbReference type="GO" id="GO:0007156">
    <property type="term" value="P:homophilic cell adhesion via plasma membrane adhesion molecules"/>
    <property type="evidence" value="ECO:0007669"/>
    <property type="project" value="InterPro"/>
</dbReference>
<evidence type="ECO:0000313" key="17">
    <source>
        <dbReference type="WBParaSite" id="maker-unitig_2106-snap-gene-0.1-mRNA-1"/>
    </source>
</evidence>
<dbReference type="PRINTS" id="PR00205">
    <property type="entry name" value="CADHERIN"/>
</dbReference>
<feature type="compositionally biased region" description="Low complexity" evidence="13">
    <location>
        <begin position="250"/>
        <end position="260"/>
    </location>
</feature>
<name>A0A1I8F588_9PLAT</name>
<evidence type="ECO:0000256" key="3">
    <source>
        <dbReference type="ARBA" id="ARBA00009533"/>
    </source>
</evidence>
<keyword evidence="4 14" id="KW-0812">Transmembrane</keyword>
<dbReference type="AlphaFoldDB" id="A0A1I8F588"/>
<feature type="compositionally biased region" description="Low complexity" evidence="13">
    <location>
        <begin position="182"/>
        <end position="192"/>
    </location>
</feature>
<feature type="domain" description="Cadherin" evidence="15">
    <location>
        <begin position="906"/>
        <end position="1016"/>
    </location>
</feature>
<dbReference type="PANTHER" id="PTHR24028:SF146">
    <property type="entry name" value="CADHERIN 96CB, ISOFORM D-RELATED"/>
    <property type="match status" value="1"/>
</dbReference>
<dbReference type="GO" id="GO:0019752">
    <property type="term" value="P:carboxylic acid metabolic process"/>
    <property type="evidence" value="ECO:0007669"/>
    <property type="project" value="InterPro"/>
</dbReference>
<accession>A0A1I8F588</accession>
<dbReference type="Pfam" id="PF00028">
    <property type="entry name" value="Cadherin"/>
    <property type="match status" value="4"/>
</dbReference>
<evidence type="ECO:0000256" key="1">
    <source>
        <dbReference type="ARBA" id="ARBA00001933"/>
    </source>
</evidence>
<dbReference type="PROSITE" id="PS50268">
    <property type="entry name" value="CADHERIN_2"/>
    <property type="match status" value="6"/>
</dbReference>
<feature type="domain" description="Cadherin" evidence="15">
    <location>
        <begin position="1052"/>
        <end position="1131"/>
    </location>
</feature>
<feature type="domain" description="Cadherin" evidence="15">
    <location>
        <begin position="548"/>
        <end position="661"/>
    </location>
</feature>
<keyword evidence="16" id="KW-1185">Reference proteome</keyword>
<evidence type="ECO:0000256" key="4">
    <source>
        <dbReference type="ARBA" id="ARBA00022692"/>
    </source>
</evidence>
<dbReference type="GO" id="GO:0005886">
    <property type="term" value="C:plasma membrane"/>
    <property type="evidence" value="ECO:0007669"/>
    <property type="project" value="InterPro"/>
</dbReference>
<feature type="transmembrane region" description="Helical" evidence="14">
    <location>
        <begin position="1181"/>
        <end position="1203"/>
    </location>
</feature>
<dbReference type="Gene3D" id="3.40.640.10">
    <property type="entry name" value="Type I PLP-dependent aspartate aminotransferase-like (Major domain)"/>
    <property type="match status" value="1"/>
</dbReference>
<evidence type="ECO:0000256" key="7">
    <source>
        <dbReference type="ARBA" id="ARBA00022898"/>
    </source>
</evidence>
<dbReference type="InterPro" id="IPR020894">
    <property type="entry name" value="Cadherin_CS"/>
</dbReference>
<keyword evidence="7" id="KW-0663">Pyridoxal phosphate</keyword>
<dbReference type="InterPro" id="IPR002126">
    <property type="entry name" value="Cadherin-like_dom"/>
</dbReference>
<dbReference type="SMART" id="SM00112">
    <property type="entry name" value="CA"/>
    <property type="match status" value="6"/>
</dbReference>
<keyword evidence="5" id="KW-0677">Repeat</keyword>
<dbReference type="PRINTS" id="PR00800">
    <property type="entry name" value="YHDCRBOXLASE"/>
</dbReference>
<dbReference type="SUPFAM" id="SSF49313">
    <property type="entry name" value="Cadherin-like"/>
    <property type="match status" value="5"/>
</dbReference>
<evidence type="ECO:0000256" key="14">
    <source>
        <dbReference type="SAM" id="Phobius"/>
    </source>
</evidence>
<dbReference type="Gene3D" id="2.60.40.60">
    <property type="entry name" value="Cadherins"/>
    <property type="match status" value="6"/>
</dbReference>
<evidence type="ECO:0000256" key="9">
    <source>
        <dbReference type="ARBA" id="ARBA00023136"/>
    </source>
</evidence>
<evidence type="ECO:0000256" key="13">
    <source>
        <dbReference type="SAM" id="MobiDB-lite"/>
    </source>
</evidence>
<feature type="compositionally biased region" description="Gly residues" evidence="13">
    <location>
        <begin position="1150"/>
        <end position="1159"/>
    </location>
</feature>
<dbReference type="WBParaSite" id="maker-unitig_2106-snap-gene-0.1-mRNA-1">
    <property type="protein sequence ID" value="maker-unitig_2106-snap-gene-0.1-mRNA-1"/>
    <property type="gene ID" value="maker-unitig_2106-snap-gene-0.1"/>
</dbReference>
<organism evidence="16 17">
    <name type="scientific">Macrostomum lignano</name>
    <dbReference type="NCBI Taxonomy" id="282301"/>
    <lineage>
        <taxon>Eukaryota</taxon>
        <taxon>Metazoa</taxon>
        <taxon>Spiralia</taxon>
        <taxon>Lophotrochozoa</taxon>
        <taxon>Platyhelminthes</taxon>
        <taxon>Rhabditophora</taxon>
        <taxon>Macrostomorpha</taxon>
        <taxon>Macrostomida</taxon>
        <taxon>Macrostomidae</taxon>
        <taxon>Macrostomum</taxon>
    </lineage>
</organism>
<dbReference type="InterPro" id="IPR015424">
    <property type="entry name" value="PyrdxlP-dep_Trfase"/>
</dbReference>
<dbReference type="InterPro" id="IPR010977">
    <property type="entry name" value="Aromatic_deC"/>
</dbReference>
<evidence type="ECO:0000256" key="10">
    <source>
        <dbReference type="ARBA" id="ARBA00023180"/>
    </source>
</evidence>
<feature type="domain" description="Cadherin" evidence="15">
    <location>
        <begin position="797"/>
        <end position="906"/>
    </location>
</feature>
<protein>
    <submittedName>
        <fullName evidence="17">Cadherin domain-containing protein</fullName>
    </submittedName>
</protein>
<dbReference type="InterPro" id="IPR002129">
    <property type="entry name" value="PyrdxlP-dep_de-COase"/>
</dbReference>
<evidence type="ECO:0000256" key="6">
    <source>
        <dbReference type="ARBA" id="ARBA00022837"/>
    </source>
</evidence>
<keyword evidence="8 14" id="KW-1133">Transmembrane helix</keyword>
<keyword evidence="9 14" id="KW-0472">Membrane</keyword>
<evidence type="ECO:0000313" key="16">
    <source>
        <dbReference type="Proteomes" id="UP000095280"/>
    </source>
</evidence>
<feature type="region of interest" description="Disordered" evidence="13">
    <location>
        <begin position="242"/>
        <end position="261"/>
    </location>
</feature>
<dbReference type="Gene3D" id="3.90.1150.10">
    <property type="entry name" value="Aspartate Aminotransferase, domain 1"/>
    <property type="match status" value="1"/>
</dbReference>
<dbReference type="CDD" id="cd11304">
    <property type="entry name" value="Cadherin_repeat"/>
    <property type="match status" value="5"/>
</dbReference>